<dbReference type="AlphaFoldDB" id="A0A0B0N4D7"/>
<accession>A0A0B0N4D7</accession>
<evidence type="ECO:0000313" key="2">
    <source>
        <dbReference type="Proteomes" id="UP000032142"/>
    </source>
</evidence>
<sequence>MRITSCQDSSGQTFSTPKLRNNMRNAHLDHLGTQELVAGSISKSSLFF</sequence>
<dbReference type="EMBL" id="JRRC01458387">
    <property type="protein sequence ID" value="KHG06709.1"/>
    <property type="molecule type" value="Genomic_DNA"/>
</dbReference>
<evidence type="ECO:0000313" key="1">
    <source>
        <dbReference type="EMBL" id="KHG06709.1"/>
    </source>
</evidence>
<name>A0A0B0N4D7_GOSAR</name>
<comment type="caution">
    <text evidence="1">The sequence shown here is derived from an EMBL/GenBank/DDBJ whole genome shotgun (WGS) entry which is preliminary data.</text>
</comment>
<reference evidence="2" key="1">
    <citation type="submission" date="2014-09" db="EMBL/GenBank/DDBJ databases">
        <authorList>
            <person name="Mudge J."/>
            <person name="Ramaraj T."/>
            <person name="Lindquist I.E."/>
            <person name="Bharti A.K."/>
            <person name="Sundararajan A."/>
            <person name="Cameron C.T."/>
            <person name="Woodward J.E."/>
            <person name="May G.D."/>
            <person name="Brubaker C."/>
            <person name="Broadhvest J."/>
            <person name="Wilkins T.A."/>
        </authorList>
    </citation>
    <scope>NUCLEOTIDE SEQUENCE</scope>
    <source>
        <strain evidence="2">cv. AKA8401</strain>
    </source>
</reference>
<dbReference type="Proteomes" id="UP000032142">
    <property type="component" value="Unassembled WGS sequence"/>
</dbReference>
<protein>
    <submittedName>
        <fullName evidence="1">Uncharacterized protein</fullName>
    </submittedName>
</protein>
<organism evidence="1 2">
    <name type="scientific">Gossypium arboreum</name>
    <name type="common">Tree cotton</name>
    <name type="synonym">Gossypium nanking</name>
    <dbReference type="NCBI Taxonomy" id="29729"/>
    <lineage>
        <taxon>Eukaryota</taxon>
        <taxon>Viridiplantae</taxon>
        <taxon>Streptophyta</taxon>
        <taxon>Embryophyta</taxon>
        <taxon>Tracheophyta</taxon>
        <taxon>Spermatophyta</taxon>
        <taxon>Magnoliopsida</taxon>
        <taxon>eudicotyledons</taxon>
        <taxon>Gunneridae</taxon>
        <taxon>Pentapetalae</taxon>
        <taxon>rosids</taxon>
        <taxon>malvids</taxon>
        <taxon>Malvales</taxon>
        <taxon>Malvaceae</taxon>
        <taxon>Malvoideae</taxon>
        <taxon>Gossypium</taxon>
    </lineage>
</organism>
<proteinExistence type="predicted"/>
<gene>
    <name evidence="1" type="ORF">F383_33629</name>
</gene>
<keyword evidence="2" id="KW-1185">Reference proteome</keyword>